<feature type="compositionally biased region" description="Low complexity" evidence="11">
    <location>
        <begin position="117"/>
        <end position="132"/>
    </location>
</feature>
<keyword evidence="2 10" id="KW-0813">Transport</keyword>
<dbReference type="RefSeq" id="WP_345557976.1">
    <property type="nucleotide sequence ID" value="NZ_BAABIK010000024.1"/>
</dbReference>
<dbReference type="Pfam" id="PF02553">
    <property type="entry name" value="CbiN"/>
    <property type="match status" value="1"/>
</dbReference>
<proteinExistence type="inferred from homology"/>
<dbReference type="NCBIfam" id="NF002780">
    <property type="entry name" value="PRK02898.1"/>
    <property type="match status" value="1"/>
</dbReference>
<keyword evidence="9 10" id="KW-0170">Cobalt</keyword>
<name>A0ABP9GQJ6_9ACTN</name>
<comment type="caution">
    <text evidence="12">The sequence shown here is derived from an EMBL/GenBank/DDBJ whole genome shotgun (WGS) entry which is preliminary data.</text>
</comment>
<keyword evidence="4 10" id="KW-0169">Cobalamin biosynthesis</keyword>
<protein>
    <recommendedName>
        <fullName evidence="10">Cobalt transport protein CbiN</fullName>
    </recommendedName>
    <alternativeName>
        <fullName evidence="10">Energy-coupling factor transporter probable substrate-capture protein CbiN</fullName>
        <shortName evidence="10">ECF transporter S component CbiN</shortName>
    </alternativeName>
</protein>
<comment type="caution">
    <text evidence="10">Lacks conserved residue(s) required for the propagation of feature annotation.</text>
</comment>
<reference evidence="13" key="1">
    <citation type="journal article" date="2019" name="Int. J. Syst. Evol. Microbiol.">
        <title>The Global Catalogue of Microorganisms (GCM) 10K type strain sequencing project: providing services to taxonomists for standard genome sequencing and annotation.</title>
        <authorList>
            <consortium name="The Broad Institute Genomics Platform"/>
            <consortium name="The Broad Institute Genome Sequencing Center for Infectious Disease"/>
            <person name="Wu L."/>
            <person name="Ma J."/>
        </authorList>
    </citation>
    <scope>NUCLEOTIDE SEQUENCE [LARGE SCALE GENOMIC DNA]</scope>
    <source>
        <strain evidence="13">JCM 18123</strain>
    </source>
</reference>
<comment type="subunit">
    <text evidence="10">Forms an energy-coupling factor (ECF) transporter complex composed of an ATP-binding protein (A component, CbiO), a transmembrane protein (T component, CbiQ) and 2 possible substrate-capture proteins (S components, CbiM and CbiN) of unknown stoichimetry.</text>
</comment>
<comment type="subcellular location">
    <subcellularLocation>
        <location evidence="10">Cell membrane</location>
        <topology evidence="10">Multi-pass membrane protein</topology>
    </subcellularLocation>
</comment>
<dbReference type="PANTHER" id="PTHR38662">
    <property type="entry name" value="COBALT TRANSPORT PROTEIN CBIN"/>
    <property type="match status" value="1"/>
</dbReference>
<feature type="region of interest" description="Disordered" evidence="11">
    <location>
        <begin position="98"/>
        <end position="132"/>
    </location>
</feature>
<dbReference type="HAMAP" id="MF_00330">
    <property type="entry name" value="CbiN"/>
    <property type="match status" value="1"/>
</dbReference>
<feature type="transmembrane region" description="Helical" evidence="10">
    <location>
        <begin position="70"/>
        <end position="90"/>
    </location>
</feature>
<keyword evidence="1 10" id="KW-0171">Cobalt transport</keyword>
<evidence type="ECO:0000256" key="6">
    <source>
        <dbReference type="ARBA" id="ARBA00022989"/>
    </source>
</evidence>
<dbReference type="Proteomes" id="UP001499993">
    <property type="component" value="Unassembled WGS sequence"/>
</dbReference>
<comment type="function">
    <text evidence="10">Part of the energy-coupling factor (ECF) transporter complex CbiMNOQ involved in cobalt import.</text>
</comment>
<gene>
    <name evidence="10" type="primary">cbiN</name>
    <name evidence="12" type="ORF">GCM10023224_38870</name>
</gene>
<keyword evidence="8 10" id="KW-0472">Membrane</keyword>
<evidence type="ECO:0000256" key="10">
    <source>
        <dbReference type="HAMAP-Rule" id="MF_00330"/>
    </source>
</evidence>
<evidence type="ECO:0000256" key="9">
    <source>
        <dbReference type="ARBA" id="ARBA00023285"/>
    </source>
</evidence>
<evidence type="ECO:0000256" key="7">
    <source>
        <dbReference type="ARBA" id="ARBA00023065"/>
    </source>
</evidence>
<evidence type="ECO:0000313" key="12">
    <source>
        <dbReference type="EMBL" id="GAA4950725.1"/>
    </source>
</evidence>
<dbReference type="PANTHER" id="PTHR38662:SF1">
    <property type="entry name" value="COBALT TRANSPORT PROTEIN CBIN"/>
    <property type="match status" value="1"/>
</dbReference>
<keyword evidence="3 10" id="KW-1003">Cell membrane</keyword>
<evidence type="ECO:0000313" key="13">
    <source>
        <dbReference type="Proteomes" id="UP001499993"/>
    </source>
</evidence>
<dbReference type="EMBL" id="BAABIK010000024">
    <property type="protein sequence ID" value="GAA4950725.1"/>
    <property type="molecule type" value="Genomic_DNA"/>
</dbReference>
<dbReference type="InterPro" id="IPR003705">
    <property type="entry name" value="CbiN"/>
</dbReference>
<accession>A0ABP9GQJ6</accession>
<evidence type="ECO:0000256" key="2">
    <source>
        <dbReference type="ARBA" id="ARBA00022448"/>
    </source>
</evidence>
<keyword evidence="7 10" id="KW-0406">Ion transport</keyword>
<keyword evidence="6 10" id="KW-1133">Transmembrane helix</keyword>
<evidence type="ECO:0000256" key="1">
    <source>
        <dbReference type="ARBA" id="ARBA00022426"/>
    </source>
</evidence>
<comment type="pathway">
    <text evidence="10">Cofactor biosynthesis; adenosylcobalamin biosynthesis.</text>
</comment>
<organism evidence="12 13">
    <name type="scientific">Streptomonospora halophila</name>
    <dbReference type="NCBI Taxonomy" id="427369"/>
    <lineage>
        <taxon>Bacteria</taxon>
        <taxon>Bacillati</taxon>
        <taxon>Actinomycetota</taxon>
        <taxon>Actinomycetes</taxon>
        <taxon>Streptosporangiales</taxon>
        <taxon>Nocardiopsidaceae</taxon>
        <taxon>Streptomonospora</taxon>
    </lineage>
</organism>
<sequence length="132" mass="13649">MPRTATTWLLIAAAALIAVLPLLIGAGSHVEEPFAGADAQAKSAVTDIDRGYEPWFTSIYEPPSSEIESGIFALQAAIGAGIIGYYFGAVRTRSRLAGGRAVPPDAPRTETAERSADAAADTAEADSGSAER</sequence>
<keyword evidence="13" id="KW-1185">Reference proteome</keyword>
<evidence type="ECO:0000256" key="8">
    <source>
        <dbReference type="ARBA" id="ARBA00023136"/>
    </source>
</evidence>
<dbReference type="NCBIfam" id="TIGR01165">
    <property type="entry name" value="cbiN"/>
    <property type="match status" value="1"/>
</dbReference>
<feature type="compositionally biased region" description="Basic and acidic residues" evidence="11">
    <location>
        <begin position="107"/>
        <end position="116"/>
    </location>
</feature>
<comment type="similarity">
    <text evidence="10">Belongs to the CbiN family.</text>
</comment>
<evidence type="ECO:0000256" key="3">
    <source>
        <dbReference type="ARBA" id="ARBA00022475"/>
    </source>
</evidence>
<evidence type="ECO:0000256" key="11">
    <source>
        <dbReference type="SAM" id="MobiDB-lite"/>
    </source>
</evidence>
<keyword evidence="5 10" id="KW-0812">Transmembrane</keyword>
<evidence type="ECO:0000256" key="4">
    <source>
        <dbReference type="ARBA" id="ARBA00022573"/>
    </source>
</evidence>
<evidence type="ECO:0000256" key="5">
    <source>
        <dbReference type="ARBA" id="ARBA00022692"/>
    </source>
</evidence>